<organism evidence="1 2">
    <name type="scientific">Dendrothele bispora (strain CBS 962.96)</name>
    <dbReference type="NCBI Taxonomy" id="1314807"/>
    <lineage>
        <taxon>Eukaryota</taxon>
        <taxon>Fungi</taxon>
        <taxon>Dikarya</taxon>
        <taxon>Basidiomycota</taxon>
        <taxon>Agaricomycotina</taxon>
        <taxon>Agaricomycetes</taxon>
        <taxon>Agaricomycetidae</taxon>
        <taxon>Agaricales</taxon>
        <taxon>Agaricales incertae sedis</taxon>
        <taxon>Dendrothele</taxon>
    </lineage>
</organism>
<keyword evidence="2" id="KW-1185">Reference proteome</keyword>
<reference evidence="1 2" key="1">
    <citation type="journal article" date="2019" name="Nat. Ecol. Evol.">
        <title>Megaphylogeny resolves global patterns of mushroom evolution.</title>
        <authorList>
            <person name="Varga T."/>
            <person name="Krizsan K."/>
            <person name="Foldi C."/>
            <person name="Dima B."/>
            <person name="Sanchez-Garcia M."/>
            <person name="Sanchez-Ramirez S."/>
            <person name="Szollosi G.J."/>
            <person name="Szarkandi J.G."/>
            <person name="Papp V."/>
            <person name="Albert L."/>
            <person name="Andreopoulos W."/>
            <person name="Angelini C."/>
            <person name="Antonin V."/>
            <person name="Barry K.W."/>
            <person name="Bougher N.L."/>
            <person name="Buchanan P."/>
            <person name="Buyck B."/>
            <person name="Bense V."/>
            <person name="Catcheside P."/>
            <person name="Chovatia M."/>
            <person name="Cooper J."/>
            <person name="Damon W."/>
            <person name="Desjardin D."/>
            <person name="Finy P."/>
            <person name="Geml J."/>
            <person name="Haridas S."/>
            <person name="Hughes K."/>
            <person name="Justo A."/>
            <person name="Karasinski D."/>
            <person name="Kautmanova I."/>
            <person name="Kiss B."/>
            <person name="Kocsube S."/>
            <person name="Kotiranta H."/>
            <person name="LaButti K.M."/>
            <person name="Lechner B.E."/>
            <person name="Liimatainen K."/>
            <person name="Lipzen A."/>
            <person name="Lukacs Z."/>
            <person name="Mihaltcheva S."/>
            <person name="Morgado L.N."/>
            <person name="Niskanen T."/>
            <person name="Noordeloos M.E."/>
            <person name="Ohm R.A."/>
            <person name="Ortiz-Santana B."/>
            <person name="Ovrebo C."/>
            <person name="Racz N."/>
            <person name="Riley R."/>
            <person name="Savchenko A."/>
            <person name="Shiryaev A."/>
            <person name="Soop K."/>
            <person name="Spirin V."/>
            <person name="Szebenyi C."/>
            <person name="Tomsovsky M."/>
            <person name="Tulloss R.E."/>
            <person name="Uehling J."/>
            <person name="Grigoriev I.V."/>
            <person name="Vagvolgyi C."/>
            <person name="Papp T."/>
            <person name="Martin F.M."/>
            <person name="Miettinen O."/>
            <person name="Hibbett D.S."/>
            <person name="Nagy L.G."/>
        </authorList>
    </citation>
    <scope>NUCLEOTIDE SEQUENCE [LARGE SCALE GENOMIC DNA]</scope>
    <source>
        <strain evidence="1 2">CBS 962.96</strain>
    </source>
</reference>
<dbReference type="EMBL" id="ML179063">
    <property type="protein sequence ID" value="THV03772.1"/>
    <property type="molecule type" value="Genomic_DNA"/>
</dbReference>
<evidence type="ECO:0000313" key="2">
    <source>
        <dbReference type="Proteomes" id="UP000297245"/>
    </source>
</evidence>
<dbReference type="AlphaFoldDB" id="A0A4S8MLZ0"/>
<sequence>MSLLSIHDIPVTRYHCDFQFTNTVLLSAFAQQHHLDNTDTITLTIKVNPSRAVTFTVKTLTSHYCPPGSQLILGRDVQAACIQASEPDLPNTLQQSSSQLVHTQPVTLPTSYSFGASANSLRVVVSLTSGVLK</sequence>
<accession>A0A4S8MLZ0</accession>
<protein>
    <submittedName>
        <fullName evidence="1">Uncharacterized protein</fullName>
    </submittedName>
</protein>
<name>A0A4S8MLZ0_DENBC</name>
<gene>
    <name evidence="1" type="ORF">K435DRAFT_851560</name>
</gene>
<proteinExistence type="predicted"/>
<evidence type="ECO:0000313" key="1">
    <source>
        <dbReference type="EMBL" id="THV03772.1"/>
    </source>
</evidence>
<dbReference type="Proteomes" id="UP000297245">
    <property type="component" value="Unassembled WGS sequence"/>
</dbReference>